<dbReference type="PANTHER" id="PTHR30143">
    <property type="entry name" value="ACID HYDRATASE"/>
    <property type="match status" value="1"/>
</dbReference>
<proteinExistence type="predicted"/>
<dbReference type="PANTHER" id="PTHR30143:SF0">
    <property type="entry name" value="2-KETO-4-PENTENOATE HYDRATASE"/>
    <property type="match status" value="1"/>
</dbReference>
<dbReference type="Gene3D" id="3.90.850.10">
    <property type="entry name" value="Fumarylacetoacetase-like, C-terminal domain"/>
    <property type="match status" value="1"/>
</dbReference>
<evidence type="ECO:0000313" key="2">
    <source>
        <dbReference type="Proteomes" id="UP000198284"/>
    </source>
</evidence>
<dbReference type="GO" id="GO:0005737">
    <property type="term" value="C:cytoplasm"/>
    <property type="evidence" value="ECO:0007669"/>
    <property type="project" value="TreeGrafter"/>
</dbReference>
<dbReference type="AlphaFoldDB" id="A0A239JSX4"/>
<name>A0A239JSX4_9BURK</name>
<reference evidence="1 2" key="1">
    <citation type="submission" date="2017-06" db="EMBL/GenBank/DDBJ databases">
        <authorList>
            <person name="Kim H.J."/>
            <person name="Triplett B.A."/>
        </authorList>
    </citation>
    <scope>NUCLEOTIDE SEQUENCE [LARGE SCALE GENOMIC DNA]</scope>
    <source>
        <strain evidence="1 2">U15</strain>
    </source>
</reference>
<organism evidence="1 2">
    <name type="scientific">Noviherbaspirillum humi</name>
    <dbReference type="NCBI Taxonomy" id="1688639"/>
    <lineage>
        <taxon>Bacteria</taxon>
        <taxon>Pseudomonadati</taxon>
        <taxon>Pseudomonadota</taxon>
        <taxon>Betaproteobacteria</taxon>
        <taxon>Burkholderiales</taxon>
        <taxon>Oxalobacteraceae</taxon>
        <taxon>Noviherbaspirillum</taxon>
    </lineage>
</organism>
<dbReference type="GO" id="GO:0008684">
    <property type="term" value="F:2-oxopent-4-enoate hydratase activity"/>
    <property type="evidence" value="ECO:0007669"/>
    <property type="project" value="TreeGrafter"/>
</dbReference>
<dbReference type="Proteomes" id="UP000198284">
    <property type="component" value="Unassembled WGS sequence"/>
</dbReference>
<dbReference type="EMBL" id="FZOT01000013">
    <property type="protein sequence ID" value="SNT08967.1"/>
    <property type="molecule type" value="Genomic_DNA"/>
</dbReference>
<sequence length="266" mass="27708">MMSPEQISESFRQARRDARLLAAFPGTTVPASLEAAYAIQEMGIKAWPDQVGGWKVALIQPAMRDRFPAERYAGPVFAGAIWQTDGQPVGLPVIDGGYAAIEAEFALRVGTDIPAGTRFDGPEQLLPYINAVHGAIELAASPLASLSALGPGATISDFGNNSGLVIGPRLDETLFGDPEQATSSATINGELVGSGNAAKVPGGPLGALLFLVKHLNQRGRHLKAGCWISTGASTGIHPVRIGDRVQVAFGEAGCIEAVVKEAAAMR</sequence>
<dbReference type="InterPro" id="IPR050772">
    <property type="entry name" value="Hydratase-Decarb/MhpD_sf"/>
</dbReference>
<dbReference type="InterPro" id="IPR036663">
    <property type="entry name" value="Fumarylacetoacetase_C_sf"/>
</dbReference>
<dbReference type="SUPFAM" id="SSF56529">
    <property type="entry name" value="FAH"/>
    <property type="match status" value="1"/>
</dbReference>
<gene>
    <name evidence="1" type="ORF">SAMN06265795_11395</name>
</gene>
<protein>
    <submittedName>
        <fullName evidence="1">2-keto-4-pentenoate hydratase</fullName>
    </submittedName>
</protein>
<keyword evidence="2" id="KW-1185">Reference proteome</keyword>
<accession>A0A239JSX4</accession>
<evidence type="ECO:0000313" key="1">
    <source>
        <dbReference type="EMBL" id="SNT08967.1"/>
    </source>
</evidence>